<accession>A0A1H6T8K6</accession>
<name>A0A1H6T8K6_9EURY</name>
<sequence>MVHSEADPILALVLLVVKALMLVAGGSVLFYAVKAYRRTEDKSLGFLAGGFGLVLFGSAVGGLVYELIGSPLAVGVIIESVFVLLGFVLIAYSLKR</sequence>
<feature type="transmembrane region" description="Helical" evidence="1">
    <location>
        <begin position="12"/>
        <end position="32"/>
    </location>
</feature>
<accession>A0A2H4PZW4</accession>
<evidence type="ECO:0000313" key="3">
    <source>
        <dbReference type="Proteomes" id="UP000198888"/>
    </source>
</evidence>
<gene>
    <name evidence="2" type="ORF">SAMN05444271_107116</name>
</gene>
<keyword evidence="1" id="KW-1133">Transmembrane helix</keyword>
<protein>
    <submittedName>
        <fullName evidence="2">Uncharacterized protein</fullName>
    </submittedName>
</protein>
<feature type="transmembrane region" description="Helical" evidence="1">
    <location>
        <begin position="71"/>
        <end position="94"/>
    </location>
</feature>
<keyword evidence="1" id="KW-0472">Membrane</keyword>
<keyword evidence="3" id="KW-1185">Reference proteome</keyword>
<organism evidence="2 3">
    <name type="scientific">Halohasta litchfieldiae</name>
    <dbReference type="NCBI Taxonomy" id="1073996"/>
    <lineage>
        <taxon>Archaea</taxon>
        <taxon>Methanobacteriati</taxon>
        <taxon>Methanobacteriota</taxon>
        <taxon>Stenosarchaea group</taxon>
        <taxon>Halobacteria</taxon>
        <taxon>Halobacteriales</taxon>
        <taxon>Haloferacaceae</taxon>
        <taxon>Halohasta</taxon>
    </lineage>
</organism>
<dbReference type="Pfam" id="PF24365">
    <property type="entry name" value="DUF7521"/>
    <property type="match status" value="1"/>
</dbReference>
<dbReference type="GeneID" id="35001679"/>
<dbReference type="Proteomes" id="UP000198888">
    <property type="component" value="Unassembled WGS sequence"/>
</dbReference>
<dbReference type="KEGG" id="hae:halTADL_0866"/>
<evidence type="ECO:0000256" key="1">
    <source>
        <dbReference type="SAM" id="Phobius"/>
    </source>
</evidence>
<dbReference type="EMBL" id="FNYR01000007">
    <property type="protein sequence ID" value="SEI76389.1"/>
    <property type="molecule type" value="Genomic_DNA"/>
</dbReference>
<dbReference type="InterPro" id="IPR055943">
    <property type="entry name" value="DUF7521"/>
</dbReference>
<dbReference type="STRING" id="1073996.SAMN05444271_107116"/>
<reference evidence="2 3" key="1">
    <citation type="submission" date="2016-10" db="EMBL/GenBank/DDBJ databases">
        <authorList>
            <person name="de Groot N.N."/>
        </authorList>
    </citation>
    <scope>NUCLEOTIDE SEQUENCE [LARGE SCALE GENOMIC DNA]</scope>
    <source>
        <strain evidence="2 3">DSM 22187</strain>
    </source>
</reference>
<keyword evidence="1" id="KW-0812">Transmembrane</keyword>
<evidence type="ECO:0000313" key="2">
    <source>
        <dbReference type="EMBL" id="SEI76389.1"/>
    </source>
</evidence>
<dbReference type="RefSeq" id="WP_089671707.1">
    <property type="nucleotide sequence ID" value="NZ_CP024845.1"/>
</dbReference>
<proteinExistence type="predicted"/>
<feature type="transmembrane region" description="Helical" evidence="1">
    <location>
        <begin position="44"/>
        <end position="65"/>
    </location>
</feature>
<dbReference type="AlphaFoldDB" id="A0A1H6T8K6"/>